<evidence type="ECO:0000313" key="2">
    <source>
        <dbReference type="Proteomes" id="UP001341840"/>
    </source>
</evidence>
<keyword evidence="2" id="KW-1185">Reference proteome</keyword>
<reference evidence="1 2" key="1">
    <citation type="journal article" date="2023" name="Plants (Basel)">
        <title>Bridging the Gap: Combining Genomics and Transcriptomics Approaches to Understand Stylosanthes scabra, an Orphan Legume from the Brazilian Caatinga.</title>
        <authorList>
            <person name="Ferreira-Neto J.R.C."/>
            <person name="da Silva M.D."/>
            <person name="Binneck E."/>
            <person name="de Melo N.F."/>
            <person name="da Silva R.H."/>
            <person name="de Melo A.L.T.M."/>
            <person name="Pandolfi V."/>
            <person name="Bustamante F.O."/>
            <person name="Brasileiro-Vidal A.C."/>
            <person name="Benko-Iseppon A.M."/>
        </authorList>
    </citation>
    <scope>NUCLEOTIDE SEQUENCE [LARGE SCALE GENOMIC DNA]</scope>
    <source>
        <tissue evidence="1">Leaves</tissue>
    </source>
</reference>
<dbReference type="InterPro" id="IPR009772">
    <property type="entry name" value="CDC123"/>
</dbReference>
<proteinExistence type="predicted"/>
<evidence type="ECO:0000313" key="1">
    <source>
        <dbReference type="EMBL" id="MED6196309.1"/>
    </source>
</evidence>
<sequence>MDFNPWGAFTLPLLFTWDELCIHGEGGDAEFRIIEEHCGVRPSLKTAFPYTWILFQEVAGISFQGMHMKSYNNKPCLLMQFHNRKEYDRRGATMAKQGNNGGDSR</sequence>
<dbReference type="Pfam" id="PF07065">
    <property type="entry name" value="D123"/>
    <property type="match status" value="1"/>
</dbReference>
<protein>
    <submittedName>
        <fullName evidence="1">Uncharacterized protein</fullName>
    </submittedName>
</protein>
<dbReference type="Proteomes" id="UP001341840">
    <property type="component" value="Unassembled WGS sequence"/>
</dbReference>
<name>A0ABU6XE44_9FABA</name>
<dbReference type="EMBL" id="JASCZI010211736">
    <property type="protein sequence ID" value="MED6196309.1"/>
    <property type="molecule type" value="Genomic_DNA"/>
</dbReference>
<comment type="caution">
    <text evidence="1">The sequence shown here is derived from an EMBL/GenBank/DDBJ whole genome shotgun (WGS) entry which is preliminary data.</text>
</comment>
<organism evidence="1 2">
    <name type="scientific">Stylosanthes scabra</name>
    <dbReference type="NCBI Taxonomy" id="79078"/>
    <lineage>
        <taxon>Eukaryota</taxon>
        <taxon>Viridiplantae</taxon>
        <taxon>Streptophyta</taxon>
        <taxon>Embryophyta</taxon>
        <taxon>Tracheophyta</taxon>
        <taxon>Spermatophyta</taxon>
        <taxon>Magnoliopsida</taxon>
        <taxon>eudicotyledons</taxon>
        <taxon>Gunneridae</taxon>
        <taxon>Pentapetalae</taxon>
        <taxon>rosids</taxon>
        <taxon>fabids</taxon>
        <taxon>Fabales</taxon>
        <taxon>Fabaceae</taxon>
        <taxon>Papilionoideae</taxon>
        <taxon>50 kb inversion clade</taxon>
        <taxon>dalbergioids sensu lato</taxon>
        <taxon>Dalbergieae</taxon>
        <taxon>Pterocarpus clade</taxon>
        <taxon>Stylosanthes</taxon>
    </lineage>
</organism>
<accession>A0ABU6XE44</accession>
<gene>
    <name evidence="1" type="ORF">PIB30_046263</name>
</gene>